<name>A0AAJ0HAL4_9PEZI</name>
<dbReference type="Proteomes" id="UP001275084">
    <property type="component" value="Unassembled WGS sequence"/>
</dbReference>
<evidence type="ECO:0000313" key="2">
    <source>
        <dbReference type="EMBL" id="KAK3344472.1"/>
    </source>
</evidence>
<gene>
    <name evidence="2" type="ORF">B0T25DRAFT_557108</name>
</gene>
<keyword evidence="1" id="KW-0732">Signal</keyword>
<dbReference type="EMBL" id="JAUIQD010000007">
    <property type="protein sequence ID" value="KAK3344472.1"/>
    <property type="molecule type" value="Genomic_DNA"/>
</dbReference>
<keyword evidence="3" id="KW-1185">Reference proteome</keyword>
<evidence type="ECO:0008006" key="4">
    <source>
        <dbReference type="Google" id="ProtNLM"/>
    </source>
</evidence>
<evidence type="ECO:0000256" key="1">
    <source>
        <dbReference type="SAM" id="SignalP"/>
    </source>
</evidence>
<reference evidence="2" key="1">
    <citation type="journal article" date="2023" name="Mol. Phylogenet. Evol.">
        <title>Genome-scale phylogeny and comparative genomics of the fungal order Sordariales.</title>
        <authorList>
            <person name="Hensen N."/>
            <person name="Bonometti L."/>
            <person name="Westerberg I."/>
            <person name="Brannstrom I.O."/>
            <person name="Guillou S."/>
            <person name="Cros-Aarteil S."/>
            <person name="Calhoun S."/>
            <person name="Haridas S."/>
            <person name="Kuo A."/>
            <person name="Mondo S."/>
            <person name="Pangilinan J."/>
            <person name="Riley R."/>
            <person name="LaButti K."/>
            <person name="Andreopoulos B."/>
            <person name="Lipzen A."/>
            <person name="Chen C."/>
            <person name="Yan M."/>
            <person name="Daum C."/>
            <person name="Ng V."/>
            <person name="Clum A."/>
            <person name="Steindorff A."/>
            <person name="Ohm R.A."/>
            <person name="Martin F."/>
            <person name="Silar P."/>
            <person name="Natvig D.O."/>
            <person name="Lalanne C."/>
            <person name="Gautier V."/>
            <person name="Ament-Velasquez S.L."/>
            <person name="Kruys A."/>
            <person name="Hutchinson M.I."/>
            <person name="Powell A.J."/>
            <person name="Barry K."/>
            <person name="Miller A.N."/>
            <person name="Grigoriev I.V."/>
            <person name="Debuchy R."/>
            <person name="Gladieux P."/>
            <person name="Hiltunen Thoren M."/>
            <person name="Johannesson H."/>
        </authorList>
    </citation>
    <scope>NUCLEOTIDE SEQUENCE</scope>
    <source>
        <strain evidence="2">CBS 955.72</strain>
    </source>
</reference>
<sequence length="93" mass="10803">MWPWSKPNAMQLILLPIMFTFPSASFGYISTPVKQSHSCIPDFISFTTYSAWVSRYDSRSPSCHLSSKYSARRRGKYRGRRRDSFWAEIGKGK</sequence>
<feature type="chain" id="PRO_5042525532" description="Secreted protein" evidence="1">
    <location>
        <begin position="25"/>
        <end position="93"/>
    </location>
</feature>
<accession>A0AAJ0HAL4</accession>
<protein>
    <recommendedName>
        <fullName evidence="4">Secreted protein</fullName>
    </recommendedName>
</protein>
<reference evidence="2" key="2">
    <citation type="submission" date="2023-06" db="EMBL/GenBank/DDBJ databases">
        <authorList>
            <consortium name="Lawrence Berkeley National Laboratory"/>
            <person name="Haridas S."/>
            <person name="Hensen N."/>
            <person name="Bonometti L."/>
            <person name="Westerberg I."/>
            <person name="Brannstrom I.O."/>
            <person name="Guillou S."/>
            <person name="Cros-Aarteil S."/>
            <person name="Calhoun S."/>
            <person name="Kuo A."/>
            <person name="Mondo S."/>
            <person name="Pangilinan J."/>
            <person name="Riley R."/>
            <person name="Labutti K."/>
            <person name="Andreopoulos B."/>
            <person name="Lipzen A."/>
            <person name="Chen C."/>
            <person name="Yanf M."/>
            <person name="Daum C."/>
            <person name="Ng V."/>
            <person name="Clum A."/>
            <person name="Steindorff A."/>
            <person name="Ohm R."/>
            <person name="Martin F."/>
            <person name="Silar P."/>
            <person name="Natvig D."/>
            <person name="Lalanne C."/>
            <person name="Gautier V."/>
            <person name="Ament-Velasquez S.L."/>
            <person name="Kruys A."/>
            <person name="Hutchinson M.I."/>
            <person name="Powell A.J."/>
            <person name="Barry K."/>
            <person name="Miller A.N."/>
            <person name="Grigoriev I.V."/>
            <person name="Debuchy R."/>
            <person name="Gladieux P."/>
            <person name="Thoren M.H."/>
            <person name="Johannesson H."/>
        </authorList>
    </citation>
    <scope>NUCLEOTIDE SEQUENCE</scope>
    <source>
        <strain evidence="2">CBS 955.72</strain>
    </source>
</reference>
<organism evidence="2 3">
    <name type="scientific">Lasiosphaeria hispida</name>
    <dbReference type="NCBI Taxonomy" id="260671"/>
    <lineage>
        <taxon>Eukaryota</taxon>
        <taxon>Fungi</taxon>
        <taxon>Dikarya</taxon>
        <taxon>Ascomycota</taxon>
        <taxon>Pezizomycotina</taxon>
        <taxon>Sordariomycetes</taxon>
        <taxon>Sordariomycetidae</taxon>
        <taxon>Sordariales</taxon>
        <taxon>Lasiosphaeriaceae</taxon>
        <taxon>Lasiosphaeria</taxon>
    </lineage>
</organism>
<dbReference type="AlphaFoldDB" id="A0AAJ0HAL4"/>
<proteinExistence type="predicted"/>
<feature type="signal peptide" evidence="1">
    <location>
        <begin position="1"/>
        <end position="24"/>
    </location>
</feature>
<comment type="caution">
    <text evidence="2">The sequence shown here is derived from an EMBL/GenBank/DDBJ whole genome shotgun (WGS) entry which is preliminary data.</text>
</comment>
<evidence type="ECO:0000313" key="3">
    <source>
        <dbReference type="Proteomes" id="UP001275084"/>
    </source>
</evidence>